<reference evidence="2 3" key="1">
    <citation type="submission" date="2020-04" db="EMBL/GenBank/DDBJ databases">
        <title>Vibrio sp. SM6, a novel species isolated from seawater.</title>
        <authorList>
            <person name="Wang X."/>
        </authorList>
    </citation>
    <scope>NUCLEOTIDE SEQUENCE [LARGE SCALE GENOMIC DNA]</scope>
    <source>
        <strain evidence="2 3">SM6</strain>
    </source>
</reference>
<accession>A0A7X8TNK4</accession>
<dbReference type="RefSeq" id="WP_168834906.1">
    <property type="nucleotide sequence ID" value="NZ_JABAIK010000002.1"/>
</dbReference>
<evidence type="ECO:0008006" key="4">
    <source>
        <dbReference type="Google" id="ProtNLM"/>
    </source>
</evidence>
<proteinExistence type="predicted"/>
<dbReference type="EMBL" id="JABAIK010000002">
    <property type="protein sequence ID" value="NLS11806.1"/>
    <property type="molecule type" value="Genomic_DNA"/>
</dbReference>
<keyword evidence="1" id="KW-0732">Signal</keyword>
<feature type="chain" id="PRO_5031232097" description="Fimbrial protein" evidence="1">
    <location>
        <begin position="25"/>
        <end position="347"/>
    </location>
</feature>
<evidence type="ECO:0000256" key="1">
    <source>
        <dbReference type="SAM" id="SignalP"/>
    </source>
</evidence>
<gene>
    <name evidence="2" type="ORF">HGP28_02740</name>
</gene>
<feature type="signal peptide" evidence="1">
    <location>
        <begin position="1"/>
        <end position="24"/>
    </location>
</feature>
<keyword evidence="3" id="KW-1185">Reference proteome</keyword>
<evidence type="ECO:0000313" key="3">
    <source>
        <dbReference type="Proteomes" id="UP000535589"/>
    </source>
</evidence>
<comment type="caution">
    <text evidence="2">The sequence shown here is derived from an EMBL/GenBank/DDBJ whole genome shotgun (WGS) entry which is preliminary data.</text>
</comment>
<sequence>MKSAVKLFSLTIIVYMLLAKMVSAADLTGELDATQVKWQSAIHISGGVTPALWDLPFGLPTGNQLIPGGHALPSGQVDVKLINASGDVVTLPITVKGIQYRFDGAASVTDDASGISTTVSGEIATVIGNGIGNKRIHFGNNNSMINSYRPIIEDLDAGRLVTLLSGKAQGTYSGRVAIPFQYEYYRNSVRIRQQLITYLDINLEYAPAVIFDVVITSGHDGKLTPHYHGHPDLVVSGVGHYGVRVTGDFATGLKAVLDTTATPYTLKNPVDETSEIPYSVSCTVGCLAGNVNFIDKGDGLADSVQLDNSNTSEANIVLEVGFREKLYSELVPGTYSGHFRILFEAEI</sequence>
<evidence type="ECO:0000313" key="2">
    <source>
        <dbReference type="EMBL" id="NLS11806.1"/>
    </source>
</evidence>
<dbReference type="Proteomes" id="UP000535589">
    <property type="component" value="Unassembled WGS sequence"/>
</dbReference>
<protein>
    <recommendedName>
        <fullName evidence="4">Fimbrial protein</fullName>
    </recommendedName>
</protein>
<dbReference type="AlphaFoldDB" id="A0A7X8TNK4"/>
<name>A0A7X8TNK4_9VIBR</name>
<organism evidence="2 3">
    <name type="scientific">Vibrio agarilyticus</name>
    <dbReference type="NCBI Taxonomy" id="2726741"/>
    <lineage>
        <taxon>Bacteria</taxon>
        <taxon>Pseudomonadati</taxon>
        <taxon>Pseudomonadota</taxon>
        <taxon>Gammaproteobacteria</taxon>
        <taxon>Vibrionales</taxon>
        <taxon>Vibrionaceae</taxon>
        <taxon>Vibrio</taxon>
    </lineage>
</organism>